<evidence type="ECO:0000256" key="1">
    <source>
        <dbReference type="SAM" id="Phobius"/>
    </source>
</evidence>
<dbReference type="EMBL" id="FR675941">
    <property type="protein sequence ID" value="CBW44177.1"/>
    <property type="molecule type" value="Genomic_DNA"/>
</dbReference>
<protein>
    <submittedName>
        <fullName evidence="2">Uncharacterized protein</fullName>
    </submittedName>
</protein>
<keyword evidence="1" id="KW-1133">Transmembrane helix</keyword>
<gene>
    <name evidence="2" type="ORF">pLVP1401_26</name>
</gene>
<feature type="transmembrane region" description="Helical" evidence="1">
    <location>
        <begin position="39"/>
        <end position="56"/>
    </location>
</feature>
<sequence length="64" mass="7268">MIGLGINILASPLALFIGTMATASPHSTRLDFREGFLFIQKIPLIILLLSLVRWFIRRNKKVNM</sequence>
<name>E5AK37_BACCE</name>
<keyword evidence="1" id="KW-0472">Membrane</keyword>
<evidence type="ECO:0000313" key="2">
    <source>
        <dbReference type="EMBL" id="CBW44177.1"/>
    </source>
</evidence>
<keyword evidence="1" id="KW-0812">Transmembrane</keyword>
<accession>E5AK37</accession>
<dbReference type="AlphaFoldDB" id="E5AK37"/>
<geneLocation type="plasmid" evidence="2">
    <name>pLVP1401</name>
</geneLocation>
<keyword evidence="2" id="KW-0614">Plasmid</keyword>
<proteinExistence type="predicted"/>
<organism evidence="2">
    <name type="scientific">Bacillus cereus VPC1401</name>
    <dbReference type="NCBI Taxonomy" id="870739"/>
    <lineage>
        <taxon>Bacteria</taxon>
        <taxon>Bacillati</taxon>
        <taxon>Bacillota</taxon>
        <taxon>Bacilli</taxon>
        <taxon>Bacillales</taxon>
        <taxon>Bacillaceae</taxon>
        <taxon>Bacillus</taxon>
        <taxon>Bacillus cereus group</taxon>
    </lineage>
</organism>
<reference evidence="2" key="1">
    <citation type="submission" date="2010-08" db="EMBL/GenBank/DDBJ databases">
        <title>Diversity of serine proteases in the Bacillus cereus group.</title>
        <authorList>
            <person name="Zihlmann P."/>
            <person name="Perreten V."/>
        </authorList>
    </citation>
    <scope>NUCLEOTIDE SEQUENCE [LARGE SCALE GENOMIC DNA]</scope>
    <source>
        <strain evidence="2">VPC1401</strain>
        <plasmid evidence="2">pLVP1401</plasmid>
    </source>
</reference>